<reference evidence="1" key="1">
    <citation type="journal article" date="2023" name="Nat. Commun.">
        <title>Diploid and tetraploid genomes of Acorus and the evolution of monocots.</title>
        <authorList>
            <person name="Ma L."/>
            <person name="Liu K.W."/>
            <person name="Li Z."/>
            <person name="Hsiao Y.Y."/>
            <person name="Qi Y."/>
            <person name="Fu T."/>
            <person name="Tang G.D."/>
            <person name="Zhang D."/>
            <person name="Sun W.H."/>
            <person name="Liu D.K."/>
            <person name="Li Y."/>
            <person name="Chen G.Z."/>
            <person name="Liu X.D."/>
            <person name="Liao X.Y."/>
            <person name="Jiang Y.T."/>
            <person name="Yu X."/>
            <person name="Hao Y."/>
            <person name="Huang J."/>
            <person name="Zhao X.W."/>
            <person name="Ke S."/>
            <person name="Chen Y.Y."/>
            <person name="Wu W.L."/>
            <person name="Hsu J.L."/>
            <person name="Lin Y.F."/>
            <person name="Huang M.D."/>
            <person name="Li C.Y."/>
            <person name="Huang L."/>
            <person name="Wang Z.W."/>
            <person name="Zhao X."/>
            <person name="Zhong W.Y."/>
            <person name="Peng D.H."/>
            <person name="Ahmad S."/>
            <person name="Lan S."/>
            <person name="Zhang J.S."/>
            <person name="Tsai W.C."/>
            <person name="Van de Peer Y."/>
            <person name="Liu Z.J."/>
        </authorList>
    </citation>
    <scope>NUCLEOTIDE SEQUENCE</scope>
    <source>
        <strain evidence="1">SCP</strain>
    </source>
</reference>
<keyword evidence="2" id="KW-1185">Reference proteome</keyword>
<reference evidence="1" key="2">
    <citation type="submission" date="2023-06" db="EMBL/GenBank/DDBJ databases">
        <authorList>
            <person name="Ma L."/>
            <person name="Liu K.-W."/>
            <person name="Li Z."/>
            <person name="Hsiao Y.-Y."/>
            <person name="Qi Y."/>
            <person name="Fu T."/>
            <person name="Tang G."/>
            <person name="Zhang D."/>
            <person name="Sun W.-H."/>
            <person name="Liu D.-K."/>
            <person name="Li Y."/>
            <person name="Chen G.-Z."/>
            <person name="Liu X.-D."/>
            <person name="Liao X.-Y."/>
            <person name="Jiang Y.-T."/>
            <person name="Yu X."/>
            <person name="Hao Y."/>
            <person name="Huang J."/>
            <person name="Zhao X.-W."/>
            <person name="Ke S."/>
            <person name="Chen Y.-Y."/>
            <person name="Wu W.-L."/>
            <person name="Hsu J.-L."/>
            <person name="Lin Y.-F."/>
            <person name="Huang M.-D."/>
            <person name="Li C.-Y."/>
            <person name="Huang L."/>
            <person name="Wang Z.-W."/>
            <person name="Zhao X."/>
            <person name="Zhong W.-Y."/>
            <person name="Peng D.-H."/>
            <person name="Ahmad S."/>
            <person name="Lan S."/>
            <person name="Zhang J.-S."/>
            <person name="Tsai W.-C."/>
            <person name="Van De Peer Y."/>
            <person name="Liu Z.-J."/>
        </authorList>
    </citation>
    <scope>NUCLEOTIDE SEQUENCE</scope>
    <source>
        <strain evidence="1">SCP</strain>
        <tissue evidence="1">Leaves</tissue>
    </source>
</reference>
<organism evidence="1 2">
    <name type="scientific">Acorus gramineus</name>
    <name type="common">Dwarf sweet flag</name>
    <dbReference type="NCBI Taxonomy" id="55184"/>
    <lineage>
        <taxon>Eukaryota</taxon>
        <taxon>Viridiplantae</taxon>
        <taxon>Streptophyta</taxon>
        <taxon>Embryophyta</taxon>
        <taxon>Tracheophyta</taxon>
        <taxon>Spermatophyta</taxon>
        <taxon>Magnoliopsida</taxon>
        <taxon>Liliopsida</taxon>
        <taxon>Acoraceae</taxon>
        <taxon>Acorus</taxon>
    </lineage>
</organism>
<gene>
    <name evidence="1" type="ORF">QJS04_geneDACA012795</name>
</gene>
<accession>A0AAV9BH71</accession>
<name>A0AAV9BH71_ACOGR</name>
<evidence type="ECO:0000313" key="1">
    <source>
        <dbReference type="EMBL" id="KAK1275717.1"/>
    </source>
</evidence>
<protein>
    <submittedName>
        <fullName evidence="1">Uncharacterized protein</fullName>
    </submittedName>
</protein>
<dbReference type="AlphaFoldDB" id="A0AAV9BH71"/>
<sequence>MLLPVQTEDSEELVQVNYTFHVPFSLIYIYSHDVAGLPGEHKSPLAHKFLRMKLCVVHTNQHSRRLPIPAASRFIMPPFLRVLLHSQCVQELEGIDTRTIPG</sequence>
<comment type="caution">
    <text evidence="1">The sequence shown here is derived from an EMBL/GenBank/DDBJ whole genome shotgun (WGS) entry which is preliminary data.</text>
</comment>
<dbReference type="EMBL" id="JAUJYN010000003">
    <property type="protein sequence ID" value="KAK1275717.1"/>
    <property type="molecule type" value="Genomic_DNA"/>
</dbReference>
<evidence type="ECO:0000313" key="2">
    <source>
        <dbReference type="Proteomes" id="UP001179952"/>
    </source>
</evidence>
<proteinExistence type="predicted"/>
<dbReference type="Proteomes" id="UP001179952">
    <property type="component" value="Unassembled WGS sequence"/>
</dbReference>